<feature type="region of interest" description="Disordered" evidence="5">
    <location>
        <begin position="1"/>
        <end position="43"/>
    </location>
</feature>
<sequence length="223" mass="23272">MGLKAFTPNRNKGGLPQAATRHRSLVGGPQQGEDRGGREVKERSFLTDRSSSAWLAAMGRPRAFDEDEAVRAAVTLFGGRAYDGVSVDDLVSHLGVHRNSLYKTFGSKRGLYLTALRRHLADDVGPLLDDLAGAPDAAAALRLVTSTDLGLLLLAITERAPVDEEVAAEVNAALAAVDRAVADALGVSADLATAVTAAALGIVLRGNPDNAATALAQRLSPRT</sequence>
<comment type="caution">
    <text evidence="7">The sequence shown here is derived from an EMBL/GenBank/DDBJ whole genome shotgun (WGS) entry which is preliminary data.</text>
</comment>
<name>A0ABN3SQQ7_9ACTN</name>
<dbReference type="SUPFAM" id="SSF46689">
    <property type="entry name" value="Homeodomain-like"/>
    <property type="match status" value="1"/>
</dbReference>
<evidence type="ECO:0000313" key="8">
    <source>
        <dbReference type="Proteomes" id="UP001499989"/>
    </source>
</evidence>
<evidence type="ECO:0000313" key="7">
    <source>
        <dbReference type="EMBL" id="GAA2682237.1"/>
    </source>
</evidence>
<feature type="domain" description="HTH tetR-type" evidence="6">
    <location>
        <begin position="63"/>
        <end position="123"/>
    </location>
</feature>
<dbReference type="InterPro" id="IPR009057">
    <property type="entry name" value="Homeodomain-like_sf"/>
</dbReference>
<evidence type="ECO:0000256" key="5">
    <source>
        <dbReference type="SAM" id="MobiDB-lite"/>
    </source>
</evidence>
<dbReference type="Proteomes" id="UP001499989">
    <property type="component" value="Unassembled WGS sequence"/>
</dbReference>
<evidence type="ECO:0000259" key="6">
    <source>
        <dbReference type="PROSITE" id="PS50977"/>
    </source>
</evidence>
<dbReference type="EMBL" id="BAAASK010000007">
    <property type="protein sequence ID" value="GAA2682237.1"/>
    <property type="molecule type" value="Genomic_DNA"/>
</dbReference>
<dbReference type="Gene3D" id="1.10.10.60">
    <property type="entry name" value="Homeodomain-like"/>
    <property type="match status" value="1"/>
</dbReference>
<evidence type="ECO:0000256" key="4">
    <source>
        <dbReference type="PROSITE-ProRule" id="PRU00335"/>
    </source>
</evidence>
<keyword evidence="1" id="KW-0805">Transcription regulation</keyword>
<dbReference type="PROSITE" id="PS50977">
    <property type="entry name" value="HTH_TETR_2"/>
    <property type="match status" value="1"/>
</dbReference>
<evidence type="ECO:0000256" key="1">
    <source>
        <dbReference type="ARBA" id="ARBA00023015"/>
    </source>
</evidence>
<dbReference type="InterPro" id="IPR001647">
    <property type="entry name" value="HTH_TetR"/>
</dbReference>
<reference evidence="7 8" key="1">
    <citation type="journal article" date="2019" name="Int. J. Syst. Evol. Microbiol.">
        <title>The Global Catalogue of Microorganisms (GCM) 10K type strain sequencing project: providing services to taxonomists for standard genome sequencing and annotation.</title>
        <authorList>
            <consortium name="The Broad Institute Genomics Platform"/>
            <consortium name="The Broad Institute Genome Sequencing Center for Infectious Disease"/>
            <person name="Wu L."/>
            <person name="Ma J."/>
        </authorList>
    </citation>
    <scope>NUCLEOTIDE SEQUENCE [LARGE SCALE GENOMIC DNA]</scope>
    <source>
        <strain evidence="7 8">JCM 4531</strain>
    </source>
</reference>
<dbReference type="Pfam" id="PF00440">
    <property type="entry name" value="TetR_N"/>
    <property type="match status" value="1"/>
</dbReference>
<accession>A0ABN3SQQ7</accession>
<feature type="compositionally biased region" description="Basic and acidic residues" evidence="5">
    <location>
        <begin position="32"/>
        <end position="43"/>
    </location>
</feature>
<dbReference type="PANTHER" id="PTHR47506">
    <property type="entry name" value="TRANSCRIPTIONAL REGULATORY PROTEIN"/>
    <property type="match status" value="1"/>
</dbReference>
<keyword evidence="2 4" id="KW-0238">DNA-binding</keyword>
<proteinExistence type="predicted"/>
<evidence type="ECO:0000256" key="2">
    <source>
        <dbReference type="ARBA" id="ARBA00023125"/>
    </source>
</evidence>
<keyword evidence="8" id="KW-1185">Reference proteome</keyword>
<dbReference type="PANTHER" id="PTHR47506:SF1">
    <property type="entry name" value="HTH-TYPE TRANSCRIPTIONAL REGULATOR YJDC"/>
    <property type="match status" value="1"/>
</dbReference>
<evidence type="ECO:0000256" key="3">
    <source>
        <dbReference type="ARBA" id="ARBA00023163"/>
    </source>
</evidence>
<organism evidence="7 8">
    <name type="scientific">Streptomyces violaceolatus</name>
    <dbReference type="NCBI Taxonomy" id="67378"/>
    <lineage>
        <taxon>Bacteria</taxon>
        <taxon>Bacillati</taxon>
        <taxon>Actinomycetota</taxon>
        <taxon>Actinomycetes</taxon>
        <taxon>Kitasatosporales</taxon>
        <taxon>Streptomycetaceae</taxon>
        <taxon>Streptomyces</taxon>
        <taxon>Streptomyces violaceoruber group</taxon>
    </lineage>
</organism>
<gene>
    <name evidence="7" type="ORF">GCM10010310_31360</name>
</gene>
<protein>
    <recommendedName>
        <fullName evidence="6">HTH tetR-type domain-containing protein</fullName>
    </recommendedName>
</protein>
<feature type="DNA-binding region" description="H-T-H motif" evidence="4">
    <location>
        <begin position="86"/>
        <end position="105"/>
    </location>
</feature>
<keyword evidence="3" id="KW-0804">Transcription</keyword>